<name>A0ABY6P5W8_9NOCA</name>
<proteinExistence type="predicted"/>
<organism evidence="2 3">
    <name type="scientific">Rhodococcus antarcticus</name>
    <dbReference type="NCBI Taxonomy" id="2987751"/>
    <lineage>
        <taxon>Bacteria</taxon>
        <taxon>Bacillati</taxon>
        <taxon>Actinomycetota</taxon>
        <taxon>Actinomycetes</taxon>
        <taxon>Mycobacteriales</taxon>
        <taxon>Nocardiaceae</taxon>
        <taxon>Rhodococcus</taxon>
    </lineage>
</organism>
<evidence type="ECO:0000256" key="1">
    <source>
        <dbReference type="SAM" id="MobiDB-lite"/>
    </source>
</evidence>
<sequence>MATAEHRKLGRPHKGDRHMTSVRLPQEVYEEVQRRAAERGAHVSGYLADLLSVTLGLPEYATETGQEPLPMTG</sequence>
<dbReference type="Proteomes" id="UP001164965">
    <property type="component" value="Plasmid unnamed3"/>
</dbReference>
<feature type="region of interest" description="Disordered" evidence="1">
    <location>
        <begin position="1"/>
        <end position="24"/>
    </location>
</feature>
<dbReference type="RefSeq" id="WP_265385165.1">
    <property type="nucleotide sequence ID" value="NZ_CP110618.1"/>
</dbReference>
<reference evidence="2" key="1">
    <citation type="submission" date="2022-10" db="EMBL/GenBank/DDBJ databases">
        <title>Rhodococcus sp.75.</title>
        <authorList>
            <person name="Sun M."/>
        </authorList>
    </citation>
    <scope>NUCLEOTIDE SEQUENCE</scope>
    <source>
        <strain evidence="2">75</strain>
        <plasmid evidence="2">unnamed3</plasmid>
    </source>
</reference>
<gene>
    <name evidence="2" type="ORF">RHODO2019_19065</name>
</gene>
<dbReference type="EMBL" id="CP110618">
    <property type="protein sequence ID" value="UZJ27061.1"/>
    <property type="molecule type" value="Genomic_DNA"/>
</dbReference>
<keyword evidence="2" id="KW-0614">Plasmid</keyword>
<keyword evidence="3" id="KW-1185">Reference proteome</keyword>
<geneLocation type="plasmid" evidence="2 3">
    <name>unnamed3</name>
</geneLocation>
<evidence type="ECO:0000313" key="2">
    <source>
        <dbReference type="EMBL" id="UZJ27061.1"/>
    </source>
</evidence>
<protein>
    <submittedName>
        <fullName evidence="2">Toxin-antitoxin system</fullName>
    </submittedName>
</protein>
<evidence type="ECO:0000313" key="3">
    <source>
        <dbReference type="Proteomes" id="UP001164965"/>
    </source>
</evidence>
<accession>A0ABY6P5W8</accession>